<protein>
    <recommendedName>
        <fullName evidence="3">Rho-binding antiterminator</fullName>
    </recommendedName>
</protein>
<accession>A0ABP8LZG4</accession>
<dbReference type="EMBL" id="BAABHC010000016">
    <property type="protein sequence ID" value="GAA4438738.1"/>
    <property type="molecule type" value="Genomic_DNA"/>
</dbReference>
<dbReference type="RefSeq" id="WP_345160791.1">
    <property type="nucleotide sequence ID" value="NZ_BAABHC010000016.1"/>
</dbReference>
<evidence type="ECO:0008006" key="3">
    <source>
        <dbReference type="Google" id="ProtNLM"/>
    </source>
</evidence>
<organism evidence="1 2">
    <name type="scientific">Pontibacter saemangeumensis</name>
    <dbReference type="NCBI Taxonomy" id="1084525"/>
    <lineage>
        <taxon>Bacteria</taxon>
        <taxon>Pseudomonadati</taxon>
        <taxon>Bacteroidota</taxon>
        <taxon>Cytophagia</taxon>
        <taxon>Cytophagales</taxon>
        <taxon>Hymenobacteraceae</taxon>
        <taxon>Pontibacter</taxon>
    </lineage>
</organism>
<sequence>MEQAYKQVDRDFVAVLADLVAKQPFIRIQYYSEIREFINVTAVPKELIEKNGEEYLRLATGEEIRLDRLVRIGDHRAPGYSEDYFKCDL</sequence>
<gene>
    <name evidence="1" type="ORF">GCM10023188_34520</name>
</gene>
<name>A0ABP8LZG4_9BACT</name>
<reference evidence="2" key="1">
    <citation type="journal article" date="2019" name="Int. J. Syst. Evol. Microbiol.">
        <title>The Global Catalogue of Microorganisms (GCM) 10K type strain sequencing project: providing services to taxonomists for standard genome sequencing and annotation.</title>
        <authorList>
            <consortium name="The Broad Institute Genomics Platform"/>
            <consortium name="The Broad Institute Genome Sequencing Center for Infectious Disease"/>
            <person name="Wu L."/>
            <person name="Ma J."/>
        </authorList>
    </citation>
    <scope>NUCLEOTIDE SEQUENCE [LARGE SCALE GENOMIC DNA]</scope>
    <source>
        <strain evidence="2">JCM 17926</strain>
    </source>
</reference>
<proteinExistence type="predicted"/>
<keyword evidence="2" id="KW-1185">Reference proteome</keyword>
<dbReference type="Proteomes" id="UP001500552">
    <property type="component" value="Unassembled WGS sequence"/>
</dbReference>
<evidence type="ECO:0000313" key="2">
    <source>
        <dbReference type="Proteomes" id="UP001500552"/>
    </source>
</evidence>
<evidence type="ECO:0000313" key="1">
    <source>
        <dbReference type="EMBL" id="GAA4438738.1"/>
    </source>
</evidence>
<comment type="caution">
    <text evidence="1">The sequence shown here is derived from an EMBL/GenBank/DDBJ whole genome shotgun (WGS) entry which is preliminary data.</text>
</comment>